<feature type="compositionally biased region" description="Pro residues" evidence="1">
    <location>
        <begin position="31"/>
        <end position="40"/>
    </location>
</feature>
<proteinExistence type="predicted"/>
<protein>
    <submittedName>
        <fullName evidence="2">Uncharacterized protein</fullName>
    </submittedName>
</protein>
<feature type="compositionally biased region" description="Low complexity" evidence="1">
    <location>
        <begin position="7"/>
        <end position="30"/>
    </location>
</feature>
<organism evidence="2 3">
    <name type="scientific">Ophiocordyceps polyrhachis-furcata BCC 54312</name>
    <dbReference type="NCBI Taxonomy" id="1330021"/>
    <lineage>
        <taxon>Eukaryota</taxon>
        <taxon>Fungi</taxon>
        <taxon>Dikarya</taxon>
        <taxon>Ascomycota</taxon>
        <taxon>Pezizomycotina</taxon>
        <taxon>Sordariomycetes</taxon>
        <taxon>Hypocreomycetidae</taxon>
        <taxon>Hypocreales</taxon>
        <taxon>Ophiocordycipitaceae</taxon>
        <taxon>Ophiocordyceps</taxon>
    </lineage>
</organism>
<dbReference type="Proteomes" id="UP000253664">
    <property type="component" value="Unassembled WGS sequence"/>
</dbReference>
<name>A0A367LSR7_9HYPO</name>
<comment type="caution">
    <text evidence="2">The sequence shown here is derived from an EMBL/GenBank/DDBJ whole genome shotgun (WGS) entry which is preliminary data.</text>
</comment>
<dbReference type="EMBL" id="LKCN02000001">
    <property type="protein sequence ID" value="RCI17449.1"/>
    <property type="molecule type" value="Genomic_DNA"/>
</dbReference>
<evidence type="ECO:0000313" key="2">
    <source>
        <dbReference type="EMBL" id="RCI17449.1"/>
    </source>
</evidence>
<dbReference type="AlphaFoldDB" id="A0A367LSR7"/>
<keyword evidence="3" id="KW-1185">Reference proteome</keyword>
<evidence type="ECO:0000256" key="1">
    <source>
        <dbReference type="SAM" id="MobiDB-lite"/>
    </source>
</evidence>
<reference evidence="2 3" key="1">
    <citation type="journal article" date="2015" name="BMC Genomics">
        <title>Insights from the genome of Ophiocordyceps polyrhachis-furcata to pathogenicity and host specificity in insect fungi.</title>
        <authorList>
            <person name="Wichadakul D."/>
            <person name="Kobmoo N."/>
            <person name="Ingsriswang S."/>
            <person name="Tangphatsornruang S."/>
            <person name="Chantasingh D."/>
            <person name="Luangsa-ard J.J."/>
            <person name="Eurwilaichitr L."/>
        </authorList>
    </citation>
    <scope>NUCLEOTIDE SEQUENCE [LARGE SCALE GENOMIC DNA]</scope>
    <source>
        <strain evidence="2 3">BCC 54312</strain>
    </source>
</reference>
<sequence>HIHVRQLSRPPLLSSPPFFSLPNIQHSTPTGSPPPPPPGPLSAESPLCIRTLARAFVSAPVPAIMLPNGSRQLDHL</sequence>
<gene>
    <name evidence="2" type="ORF">L249_2939</name>
</gene>
<accession>A0A367LSR7</accession>
<evidence type="ECO:0000313" key="3">
    <source>
        <dbReference type="Proteomes" id="UP000253664"/>
    </source>
</evidence>
<feature type="region of interest" description="Disordered" evidence="1">
    <location>
        <begin position="1"/>
        <end position="45"/>
    </location>
</feature>
<feature type="non-terminal residue" evidence="2">
    <location>
        <position position="1"/>
    </location>
</feature>